<dbReference type="SUPFAM" id="SSF57938">
    <property type="entry name" value="DnaJ/Hsp40 cysteine-rich domain"/>
    <property type="match status" value="1"/>
</dbReference>
<feature type="repeat" description="CXXCXGXG motif" evidence="11">
    <location>
        <begin position="211"/>
        <end position="218"/>
    </location>
</feature>
<comment type="subunit">
    <text evidence="11">Homodimer.</text>
</comment>
<dbReference type="InterPro" id="IPR012724">
    <property type="entry name" value="DnaJ"/>
</dbReference>
<dbReference type="PROSITE" id="PS51188">
    <property type="entry name" value="ZF_CR"/>
    <property type="match status" value="1"/>
</dbReference>
<dbReference type="RefSeq" id="WP_100671070.1">
    <property type="nucleotide sequence ID" value="NZ_CP024968.1"/>
</dbReference>
<dbReference type="InterPro" id="IPR036869">
    <property type="entry name" value="J_dom_sf"/>
</dbReference>
<evidence type="ECO:0000256" key="10">
    <source>
        <dbReference type="ARBA" id="ARBA00067609"/>
    </source>
</evidence>
<dbReference type="GO" id="GO:0006260">
    <property type="term" value="P:DNA replication"/>
    <property type="evidence" value="ECO:0007669"/>
    <property type="project" value="UniProtKB-KW"/>
</dbReference>
<dbReference type="Pfam" id="PF00684">
    <property type="entry name" value="DnaJ_CXXCXGXG"/>
    <property type="match status" value="1"/>
</dbReference>
<evidence type="ECO:0000313" key="16">
    <source>
        <dbReference type="Proteomes" id="UP000232221"/>
    </source>
</evidence>
<accession>A0A2K8P2G0</accession>
<feature type="binding site" evidence="11">
    <location>
        <position position="200"/>
    </location>
    <ligand>
        <name>Zn(2+)</name>
        <dbReference type="ChEBI" id="CHEBI:29105"/>
        <label>2</label>
    </ligand>
</feature>
<dbReference type="PANTHER" id="PTHR43096">
    <property type="entry name" value="DNAJ HOMOLOG 1, MITOCHONDRIAL-RELATED"/>
    <property type="match status" value="1"/>
</dbReference>
<proteinExistence type="inferred from homology"/>
<evidence type="ECO:0000256" key="6">
    <source>
        <dbReference type="ARBA" id="ARBA00022833"/>
    </source>
</evidence>
<comment type="similarity">
    <text evidence="9 11">Belongs to the DnaJ family.</text>
</comment>
<dbReference type="GO" id="GO:0005737">
    <property type="term" value="C:cytoplasm"/>
    <property type="evidence" value="ECO:0007669"/>
    <property type="project" value="UniProtKB-SubCell"/>
</dbReference>
<reference evidence="15 16" key="1">
    <citation type="submission" date="2017-11" db="EMBL/GenBank/DDBJ databases">
        <title>Genome sequence of Mesoplasma coleopterae BARC 779 (ATCC 49583).</title>
        <authorList>
            <person name="Lo W.-S."/>
            <person name="Kuo C.-H."/>
        </authorList>
    </citation>
    <scope>NUCLEOTIDE SEQUENCE [LARGE SCALE GENOMIC DNA]</scope>
    <source>
        <strain evidence="15 16">BARC 779</strain>
    </source>
</reference>
<dbReference type="NCBIfam" id="NF010889">
    <property type="entry name" value="PRK14296.1"/>
    <property type="match status" value="1"/>
</dbReference>
<dbReference type="Gene3D" id="2.60.260.20">
    <property type="entry name" value="Urease metallochaperone UreE, N-terminal domain"/>
    <property type="match status" value="2"/>
</dbReference>
<keyword evidence="8 11" id="KW-0143">Chaperone</keyword>
<dbReference type="FunFam" id="2.60.260.20:FF:000005">
    <property type="entry name" value="Chaperone protein dnaJ 1, mitochondrial"/>
    <property type="match status" value="1"/>
</dbReference>
<dbReference type="PANTHER" id="PTHR43096:SF52">
    <property type="entry name" value="DNAJ HOMOLOG 1, MITOCHONDRIAL-RELATED"/>
    <property type="match status" value="1"/>
</dbReference>
<dbReference type="PROSITE" id="PS50076">
    <property type="entry name" value="DNAJ_2"/>
    <property type="match status" value="1"/>
</dbReference>
<dbReference type="PRINTS" id="PR00625">
    <property type="entry name" value="JDOMAIN"/>
</dbReference>
<name>A0A2K8P2G0_9MOLU</name>
<feature type="repeat" description="CXXCXGXG motif" evidence="11">
    <location>
        <begin position="171"/>
        <end position="178"/>
    </location>
</feature>
<sequence length="374" mass="41099">MAKRDYYEVLGVSKTSTEQEIKSAYRKLAKKYHPDVNKESGAEEKFKEVNEAASILLDADKRAKYDQFGHAAFDGSSGFGGSGFGGFEDFFSNMGGGMDFGDIFSDLFGGGRSSRSSRRGPSKGQDIGLEVTLTYRELVFGVNKRTILNLIKNCVKCNGVGAENPNDVHTCTKCNGAGQIIVNKQMGPFQVQNQITCDKCNGIGKEFKNKCKNCHGKGVETKREEIEIPLPKGLWPGQQFVMRGQGHASLEGGMPGDLFITIGIVKSDVFELVQNSNDLIMNYNISYLDAILGNEVIIKTLDGPVKLKIPKGVHSGQLIKVHDKGLFKNQTSDKRGDLLIRINISVPTSVSKEEKKILKNLEELSSFEPKNNIE</sequence>
<comment type="subcellular location">
    <subcellularLocation>
        <location evidence="11">Cytoplasm</location>
    </subcellularLocation>
</comment>
<dbReference type="GO" id="GO:0042026">
    <property type="term" value="P:protein refolding"/>
    <property type="evidence" value="ECO:0007669"/>
    <property type="project" value="TreeGrafter"/>
</dbReference>
<dbReference type="Proteomes" id="UP000232221">
    <property type="component" value="Chromosome"/>
</dbReference>
<dbReference type="AlphaFoldDB" id="A0A2K8P2G0"/>
<feature type="binding site" evidence="11">
    <location>
        <position position="214"/>
    </location>
    <ligand>
        <name>Zn(2+)</name>
        <dbReference type="ChEBI" id="CHEBI:29105"/>
        <label>1</label>
    </ligand>
</feature>
<keyword evidence="1 11" id="KW-0963">Cytoplasm</keyword>
<evidence type="ECO:0000256" key="4">
    <source>
        <dbReference type="ARBA" id="ARBA00022737"/>
    </source>
</evidence>
<dbReference type="CDD" id="cd06257">
    <property type="entry name" value="DnaJ"/>
    <property type="match status" value="1"/>
</dbReference>
<feature type="binding site" evidence="11">
    <location>
        <position position="174"/>
    </location>
    <ligand>
        <name>Zn(2+)</name>
        <dbReference type="ChEBI" id="CHEBI:29105"/>
        <label>2</label>
    </ligand>
</feature>
<dbReference type="NCBIfam" id="TIGR02349">
    <property type="entry name" value="DnaJ_bact"/>
    <property type="match status" value="1"/>
</dbReference>
<comment type="function">
    <text evidence="11">Participates actively in the response to hyperosmotic and heat shock by preventing the aggregation of stress-denatured proteins and by disaggregating proteins, also in an autonomous, DnaK-independent fashion. Unfolded proteins bind initially to DnaJ; upon interaction with the DnaJ-bound protein, DnaK hydrolyzes its bound ATP, resulting in the formation of a stable complex. GrpE releases ADP from DnaK; ATP binding to DnaK triggers the release of the substrate protein, thus completing the reaction cycle. Several rounds of ATP-dependent interactions between DnaJ, DnaK and GrpE are required for fully efficient folding. Also involved, together with DnaK and GrpE, in the DNA replication of plasmids through activation of initiation proteins.</text>
</comment>
<protein>
    <recommendedName>
        <fullName evidence="10 11">Chaperone protein DnaJ</fullName>
    </recommendedName>
</protein>
<dbReference type="CDD" id="cd10719">
    <property type="entry name" value="DnaJ_zf"/>
    <property type="match status" value="1"/>
</dbReference>
<dbReference type="NCBIfam" id="NF008035">
    <property type="entry name" value="PRK10767.1"/>
    <property type="match status" value="1"/>
</dbReference>
<evidence type="ECO:0000256" key="11">
    <source>
        <dbReference type="HAMAP-Rule" id="MF_01152"/>
    </source>
</evidence>
<dbReference type="CDD" id="cd10747">
    <property type="entry name" value="DnaJ_C"/>
    <property type="match status" value="1"/>
</dbReference>
<keyword evidence="6 11" id="KW-0862">Zinc</keyword>
<evidence type="ECO:0000313" key="15">
    <source>
        <dbReference type="EMBL" id="ATZ20944.1"/>
    </source>
</evidence>
<evidence type="ECO:0000256" key="12">
    <source>
        <dbReference type="PROSITE-ProRule" id="PRU00546"/>
    </source>
</evidence>
<dbReference type="SMART" id="SM00271">
    <property type="entry name" value="DnaJ"/>
    <property type="match status" value="1"/>
</dbReference>
<dbReference type="Gene3D" id="2.10.230.10">
    <property type="entry name" value="Heat shock protein DnaJ, cysteine-rich domain"/>
    <property type="match status" value="1"/>
</dbReference>
<feature type="binding site" evidence="11">
    <location>
        <position position="211"/>
    </location>
    <ligand>
        <name>Zn(2+)</name>
        <dbReference type="ChEBI" id="CHEBI:29105"/>
        <label>1</label>
    </ligand>
</feature>
<dbReference type="EMBL" id="CP024968">
    <property type="protein sequence ID" value="ATZ20944.1"/>
    <property type="molecule type" value="Genomic_DNA"/>
</dbReference>
<dbReference type="Pfam" id="PF01556">
    <property type="entry name" value="DnaJ_C"/>
    <property type="match status" value="1"/>
</dbReference>
<dbReference type="GO" id="GO:0005524">
    <property type="term" value="F:ATP binding"/>
    <property type="evidence" value="ECO:0007669"/>
    <property type="project" value="InterPro"/>
</dbReference>
<feature type="repeat" description="CXXCXGXG motif" evidence="11">
    <location>
        <begin position="154"/>
        <end position="161"/>
    </location>
</feature>
<organism evidence="15 16">
    <name type="scientific">Mesoplasma coleopterae</name>
    <dbReference type="NCBI Taxonomy" id="324078"/>
    <lineage>
        <taxon>Bacteria</taxon>
        <taxon>Bacillati</taxon>
        <taxon>Mycoplasmatota</taxon>
        <taxon>Mollicutes</taxon>
        <taxon>Entomoplasmatales</taxon>
        <taxon>Entomoplasmataceae</taxon>
        <taxon>Mesoplasma</taxon>
    </lineage>
</organism>
<keyword evidence="5 11" id="KW-0863">Zinc-finger</keyword>
<gene>
    <name evidence="11 15" type="primary">dnaJ</name>
    <name evidence="15" type="ORF">MCOLE_v1c04310</name>
</gene>
<feature type="binding site" evidence="11">
    <location>
        <position position="197"/>
    </location>
    <ligand>
        <name>Zn(2+)</name>
        <dbReference type="ChEBI" id="CHEBI:29105"/>
        <label>2</label>
    </ligand>
</feature>
<dbReference type="Pfam" id="PF00226">
    <property type="entry name" value="DnaJ"/>
    <property type="match status" value="1"/>
</dbReference>
<dbReference type="InterPro" id="IPR001305">
    <property type="entry name" value="HSP_DnaJ_Cys-rich_dom"/>
</dbReference>
<dbReference type="SUPFAM" id="SSF49493">
    <property type="entry name" value="HSP40/DnaJ peptide-binding domain"/>
    <property type="match status" value="2"/>
</dbReference>
<feature type="zinc finger region" description="CR-type" evidence="12">
    <location>
        <begin position="141"/>
        <end position="223"/>
    </location>
</feature>
<evidence type="ECO:0000256" key="2">
    <source>
        <dbReference type="ARBA" id="ARBA00022705"/>
    </source>
</evidence>
<dbReference type="KEGG" id="mcol:MCOLE_v1c04310"/>
<dbReference type="GO" id="GO:0008270">
    <property type="term" value="F:zinc ion binding"/>
    <property type="evidence" value="ECO:0007669"/>
    <property type="project" value="UniProtKB-UniRule"/>
</dbReference>
<dbReference type="FunFam" id="2.10.230.10:FF:000002">
    <property type="entry name" value="Molecular chaperone DnaJ"/>
    <property type="match status" value="1"/>
</dbReference>
<dbReference type="InterPro" id="IPR036410">
    <property type="entry name" value="HSP_DnaJ_Cys-rich_dom_sf"/>
</dbReference>
<evidence type="ECO:0000256" key="9">
    <source>
        <dbReference type="ARBA" id="ARBA00061004"/>
    </source>
</evidence>
<keyword evidence="16" id="KW-1185">Reference proteome</keyword>
<dbReference type="InterPro" id="IPR008971">
    <property type="entry name" value="HSP40/DnaJ_pept-bd"/>
</dbReference>
<dbReference type="FunFam" id="1.10.287.110:FF:000031">
    <property type="entry name" value="Molecular chaperone DnaJ"/>
    <property type="match status" value="1"/>
</dbReference>
<dbReference type="OrthoDB" id="9779889at2"/>
<evidence type="ECO:0000256" key="7">
    <source>
        <dbReference type="ARBA" id="ARBA00023016"/>
    </source>
</evidence>
<keyword evidence="4 11" id="KW-0677">Repeat</keyword>
<dbReference type="InterPro" id="IPR002939">
    <property type="entry name" value="DnaJ_C"/>
</dbReference>
<evidence type="ECO:0000259" key="13">
    <source>
        <dbReference type="PROSITE" id="PS50076"/>
    </source>
</evidence>
<comment type="cofactor">
    <cofactor evidence="11">
        <name>Zn(2+)</name>
        <dbReference type="ChEBI" id="CHEBI:29105"/>
    </cofactor>
    <text evidence="11">Binds 2 Zn(2+) ions per monomer.</text>
</comment>
<dbReference type="HAMAP" id="MF_01152">
    <property type="entry name" value="DnaJ"/>
    <property type="match status" value="1"/>
</dbReference>
<dbReference type="Gene3D" id="1.10.287.110">
    <property type="entry name" value="DnaJ domain"/>
    <property type="match status" value="1"/>
</dbReference>
<dbReference type="GO" id="GO:0031072">
    <property type="term" value="F:heat shock protein binding"/>
    <property type="evidence" value="ECO:0007669"/>
    <property type="project" value="InterPro"/>
</dbReference>
<keyword evidence="7 11" id="KW-0346">Stress response</keyword>
<evidence type="ECO:0000256" key="3">
    <source>
        <dbReference type="ARBA" id="ARBA00022723"/>
    </source>
</evidence>
<feature type="repeat" description="CXXCXGXG motif" evidence="11">
    <location>
        <begin position="197"/>
        <end position="204"/>
    </location>
</feature>
<feature type="domain" description="CR-type" evidence="14">
    <location>
        <begin position="141"/>
        <end position="223"/>
    </location>
</feature>
<dbReference type="SUPFAM" id="SSF46565">
    <property type="entry name" value="Chaperone J-domain"/>
    <property type="match status" value="1"/>
</dbReference>
<evidence type="ECO:0000259" key="14">
    <source>
        <dbReference type="PROSITE" id="PS51188"/>
    </source>
</evidence>
<evidence type="ECO:0000256" key="8">
    <source>
        <dbReference type="ARBA" id="ARBA00023186"/>
    </source>
</evidence>
<feature type="binding site" evidence="11">
    <location>
        <position position="171"/>
    </location>
    <ligand>
        <name>Zn(2+)</name>
        <dbReference type="ChEBI" id="CHEBI:29105"/>
        <label>2</label>
    </ligand>
</feature>
<dbReference type="InterPro" id="IPR001623">
    <property type="entry name" value="DnaJ_domain"/>
</dbReference>
<dbReference type="GO" id="GO:0009408">
    <property type="term" value="P:response to heat"/>
    <property type="evidence" value="ECO:0007669"/>
    <property type="project" value="InterPro"/>
</dbReference>
<feature type="binding site" evidence="11">
    <location>
        <position position="154"/>
    </location>
    <ligand>
        <name>Zn(2+)</name>
        <dbReference type="ChEBI" id="CHEBI:29105"/>
        <label>1</label>
    </ligand>
</feature>
<dbReference type="GO" id="GO:0051082">
    <property type="term" value="F:unfolded protein binding"/>
    <property type="evidence" value="ECO:0007669"/>
    <property type="project" value="UniProtKB-UniRule"/>
</dbReference>
<comment type="domain">
    <text evidence="11">The J domain is necessary and sufficient to stimulate DnaK ATPase activity. Zinc center 1 plays an important role in the autonomous, DnaK-independent chaperone activity of DnaJ. Zinc center 2 is essential for interaction with DnaK and for DnaJ activity.</text>
</comment>
<evidence type="ECO:0000256" key="1">
    <source>
        <dbReference type="ARBA" id="ARBA00022490"/>
    </source>
</evidence>
<evidence type="ECO:0000256" key="5">
    <source>
        <dbReference type="ARBA" id="ARBA00022771"/>
    </source>
</evidence>
<keyword evidence="2 11" id="KW-0235">DNA replication</keyword>
<feature type="domain" description="J" evidence="13">
    <location>
        <begin position="5"/>
        <end position="69"/>
    </location>
</feature>
<keyword evidence="3 11" id="KW-0479">Metal-binding</keyword>
<feature type="binding site" evidence="11">
    <location>
        <position position="157"/>
    </location>
    <ligand>
        <name>Zn(2+)</name>
        <dbReference type="ChEBI" id="CHEBI:29105"/>
        <label>1</label>
    </ligand>
</feature>